<dbReference type="PANTHER" id="PTHR34613:SF1">
    <property type="entry name" value="SLL6017 PROTEIN"/>
    <property type="match status" value="1"/>
</dbReference>
<dbReference type="PANTHER" id="PTHR34613">
    <property type="entry name" value="SLL0800 PROTEIN"/>
    <property type="match status" value="1"/>
</dbReference>
<sequence>MLVPSSLHEALCEMFRDRPELAAEVLTSSLGLAIPAYRDAQIRSGGVTDDRMAELRADVVVEYADQERKFAVIVEVQLGHDAAKGYSWPLYMMGLRQRLRCPVMLLAICPKRPVARTYMRPIDLGHPGMTLTPLVVGPDQIPYITDPEEAVRTPELAVLSALAHGALPEGRAVLAALPDAYSALDRDHRALYHDLVQTALPEAARRFLAETMKLKNYEYQSEFAREYFGKGKVEGQLEATAKLILRALAAQGVCVSNEARERIAGCRDLEQLEAWFDRATTVSSTRELFQD</sequence>
<accession>A0A7K0BYU2</accession>
<dbReference type="Proteomes" id="UP000487268">
    <property type="component" value="Unassembled WGS sequence"/>
</dbReference>
<organism evidence="1 2">
    <name type="scientific">Actinomadura macrotermitis</name>
    <dbReference type="NCBI Taxonomy" id="2585200"/>
    <lineage>
        <taxon>Bacteria</taxon>
        <taxon>Bacillati</taxon>
        <taxon>Actinomycetota</taxon>
        <taxon>Actinomycetes</taxon>
        <taxon>Streptosporangiales</taxon>
        <taxon>Thermomonosporaceae</taxon>
        <taxon>Actinomadura</taxon>
    </lineage>
</organism>
<keyword evidence="2" id="KW-1185">Reference proteome</keyword>
<dbReference type="AlphaFoldDB" id="A0A7K0BYU2"/>
<protein>
    <submittedName>
        <fullName evidence="1">Uncharacterized protein</fullName>
    </submittedName>
</protein>
<name>A0A7K0BYU2_9ACTN</name>
<dbReference type="RefSeq" id="WP_194293377.1">
    <property type="nucleotide sequence ID" value="NZ_WEGH01000002.1"/>
</dbReference>
<reference evidence="1 2" key="1">
    <citation type="submission" date="2019-10" db="EMBL/GenBank/DDBJ databases">
        <title>Actinomadura rubteroloni sp. nov. and Actinomadura macrotermitis sp. nov., isolated from the gut of fungus growing-termite Macrotermes natalensis.</title>
        <authorList>
            <person name="Benndorf R."/>
            <person name="Martin K."/>
            <person name="Kuefner M."/>
            <person name="De Beer W."/>
            <person name="Kaster A.-K."/>
            <person name="Vollmers J."/>
            <person name="Poulsen M."/>
            <person name="Beemelmanns C."/>
        </authorList>
    </citation>
    <scope>NUCLEOTIDE SEQUENCE [LARGE SCALE GENOMIC DNA]</scope>
    <source>
        <strain evidence="1 2">RB68</strain>
    </source>
</reference>
<dbReference type="EMBL" id="WEGH01000002">
    <property type="protein sequence ID" value="MQY06032.1"/>
    <property type="molecule type" value="Genomic_DNA"/>
</dbReference>
<comment type="caution">
    <text evidence="1">The sequence shown here is derived from an EMBL/GenBank/DDBJ whole genome shotgun (WGS) entry which is preliminary data.</text>
</comment>
<evidence type="ECO:0000313" key="2">
    <source>
        <dbReference type="Proteomes" id="UP000487268"/>
    </source>
</evidence>
<evidence type="ECO:0000313" key="1">
    <source>
        <dbReference type="EMBL" id="MQY06032.1"/>
    </source>
</evidence>
<proteinExistence type="predicted"/>
<gene>
    <name evidence="1" type="ORF">ACRB68_41120</name>
</gene>